<organism evidence="2 3">
    <name type="scientific">Pseudonocardia eucalypti</name>
    <dbReference type="NCBI Taxonomy" id="648755"/>
    <lineage>
        <taxon>Bacteria</taxon>
        <taxon>Bacillati</taxon>
        <taxon>Actinomycetota</taxon>
        <taxon>Actinomycetes</taxon>
        <taxon>Pseudonocardiales</taxon>
        <taxon>Pseudonocardiaceae</taxon>
        <taxon>Pseudonocardia</taxon>
    </lineage>
</organism>
<protein>
    <submittedName>
        <fullName evidence="2">Methionine synthase</fullName>
    </submittedName>
</protein>
<dbReference type="Proteomes" id="UP001428817">
    <property type="component" value="Unassembled WGS sequence"/>
</dbReference>
<dbReference type="InterPro" id="IPR002629">
    <property type="entry name" value="Met_Synth_C/arc"/>
</dbReference>
<sequence>MTTQYWPPGCATGIGSLPGTDPLEAARTVAGELPRLPHLPELPARGVGADLIGRTAALLVDLATEVVPSGYRITARPGREHRRGVDLLRTDLDALDEALDATRPAWVKVQAAGPWTLTAGVELRTGHRVLTDRGARREFAASLAEGLAGHVAEVATRTGARVVVQLDEPSLPAVLAGSLPTPSGFGTVSAVPEPDAEALLRTVIEALPEPVIVHCCAPKAPIGLLRAAGAGALALDAGLLGSHTAALDAVGEAWDAGTPLLLGLVPSSLPAGRREPALRDLARPAYDLADQIGFTRSRLAELVVPTPTCGLAGATPDWARRAMTLARDLGNAFVDPPESWASPTPT</sequence>
<name>A0ABP9Q9L4_9PSEU</name>
<comment type="caution">
    <text evidence="2">The sequence shown here is derived from an EMBL/GenBank/DDBJ whole genome shotgun (WGS) entry which is preliminary data.</text>
</comment>
<dbReference type="RefSeq" id="WP_185060215.1">
    <property type="nucleotide sequence ID" value="NZ_BAABJP010000018.1"/>
</dbReference>
<dbReference type="EMBL" id="BAABJP010000018">
    <property type="protein sequence ID" value="GAA5159155.1"/>
    <property type="molecule type" value="Genomic_DNA"/>
</dbReference>
<evidence type="ECO:0000313" key="2">
    <source>
        <dbReference type="EMBL" id="GAA5159155.1"/>
    </source>
</evidence>
<evidence type="ECO:0000313" key="3">
    <source>
        <dbReference type="Proteomes" id="UP001428817"/>
    </source>
</evidence>
<dbReference type="InterPro" id="IPR038071">
    <property type="entry name" value="UROD/MetE-like_sf"/>
</dbReference>
<evidence type="ECO:0000259" key="1">
    <source>
        <dbReference type="Pfam" id="PF01717"/>
    </source>
</evidence>
<keyword evidence="3" id="KW-1185">Reference proteome</keyword>
<accession>A0ABP9Q9L4</accession>
<dbReference type="Pfam" id="PF01717">
    <property type="entry name" value="Meth_synt_2"/>
    <property type="match status" value="1"/>
</dbReference>
<dbReference type="Gene3D" id="3.20.20.210">
    <property type="match status" value="1"/>
</dbReference>
<reference evidence="3" key="1">
    <citation type="journal article" date="2019" name="Int. J. Syst. Evol. Microbiol.">
        <title>The Global Catalogue of Microorganisms (GCM) 10K type strain sequencing project: providing services to taxonomists for standard genome sequencing and annotation.</title>
        <authorList>
            <consortium name="The Broad Institute Genomics Platform"/>
            <consortium name="The Broad Institute Genome Sequencing Center for Infectious Disease"/>
            <person name="Wu L."/>
            <person name="Ma J."/>
        </authorList>
    </citation>
    <scope>NUCLEOTIDE SEQUENCE [LARGE SCALE GENOMIC DNA]</scope>
    <source>
        <strain evidence="3">JCM 18303</strain>
    </source>
</reference>
<gene>
    <name evidence="2" type="ORF">GCM10023321_39840</name>
</gene>
<feature type="domain" description="Cobalamin-independent methionine synthase MetE C-terminal/archaeal" evidence="1">
    <location>
        <begin position="12"/>
        <end position="329"/>
    </location>
</feature>
<dbReference type="SUPFAM" id="SSF51726">
    <property type="entry name" value="UROD/MetE-like"/>
    <property type="match status" value="1"/>
</dbReference>
<proteinExistence type="predicted"/>